<dbReference type="InterPro" id="IPR036390">
    <property type="entry name" value="WH_DNA-bd_sf"/>
</dbReference>
<evidence type="ECO:0000256" key="2">
    <source>
        <dbReference type="ARBA" id="ARBA00022618"/>
    </source>
</evidence>
<evidence type="ECO:0000256" key="3">
    <source>
        <dbReference type="ARBA" id="ARBA00022829"/>
    </source>
</evidence>
<dbReference type="NCBIfam" id="TIGR00281">
    <property type="entry name" value="SMC-Scp complex subunit ScpB"/>
    <property type="match status" value="1"/>
</dbReference>
<dbReference type="GO" id="GO:0005737">
    <property type="term" value="C:cytoplasm"/>
    <property type="evidence" value="ECO:0007669"/>
    <property type="project" value="UniProtKB-SubCell"/>
</dbReference>
<dbReference type="PIRSF" id="PIRSF019345">
    <property type="entry name" value="ScpB"/>
    <property type="match status" value="1"/>
</dbReference>
<dbReference type="OrthoDB" id="9806226at2"/>
<comment type="subunit">
    <text evidence="5">Homodimer. Homodimerization may be required to stabilize the binding of ScpA to the Smc head domains. Component of a cohesin-like complex composed of ScpA, ScpB and the Smc homodimer, in which ScpA and ScpB bind to the head domain of Smc. The presence of the three proteins is required for the association of the complex with DNA.</text>
</comment>
<dbReference type="GO" id="GO:0051304">
    <property type="term" value="P:chromosome separation"/>
    <property type="evidence" value="ECO:0007669"/>
    <property type="project" value="InterPro"/>
</dbReference>
<comment type="caution">
    <text evidence="6">The sequence shown here is derived from an EMBL/GenBank/DDBJ whole genome shotgun (WGS) entry which is preliminary data.</text>
</comment>
<gene>
    <name evidence="5 6" type="primary">scpB</name>
    <name evidence="6" type="ORF">ESZ47_01210</name>
</gene>
<dbReference type="Gene3D" id="1.10.10.10">
    <property type="entry name" value="Winged helix-like DNA-binding domain superfamily/Winged helix DNA-binding domain"/>
    <property type="match status" value="2"/>
</dbReference>
<comment type="similarity">
    <text evidence="5">Belongs to the ScpB family.</text>
</comment>
<sequence>MNNLSQIEALLFISGDEGISITNISGITGFDRSAIQGLIEELTLKYDNDDNSALEIRANNDVYRLVTKSKLGGTVKKYFESPVDTTLSQVQLETLVIVAYKQPLTRIEVDQIRGVQSAGALQKLMIRQLIYEVGRKEEPGRPIMYGTTDIFLDYFGLKNIQELPPLPDFSMLDISDDFDGDLFTSAFDAQELESEEKNV</sequence>
<evidence type="ECO:0000313" key="6">
    <source>
        <dbReference type="EMBL" id="TYC46788.1"/>
    </source>
</evidence>
<dbReference type="EMBL" id="SDGY01000001">
    <property type="protein sequence ID" value="TYC46788.1"/>
    <property type="molecule type" value="Genomic_DNA"/>
</dbReference>
<keyword evidence="2 5" id="KW-0132">Cell division</keyword>
<dbReference type="GO" id="GO:0006260">
    <property type="term" value="P:DNA replication"/>
    <property type="evidence" value="ECO:0007669"/>
    <property type="project" value="UniProtKB-UniRule"/>
</dbReference>
<keyword evidence="1 5" id="KW-0963">Cytoplasm</keyword>
<dbReference type="InterPro" id="IPR005234">
    <property type="entry name" value="ScpB_csome_segregation"/>
</dbReference>
<evidence type="ECO:0000313" key="7">
    <source>
        <dbReference type="Proteomes" id="UP000442244"/>
    </source>
</evidence>
<keyword evidence="7" id="KW-1185">Reference proteome</keyword>
<dbReference type="PANTHER" id="PTHR34298:SF2">
    <property type="entry name" value="SEGREGATION AND CONDENSATION PROTEIN B"/>
    <property type="match status" value="1"/>
</dbReference>
<dbReference type="AlphaFoldDB" id="A0A6P2CL56"/>
<dbReference type="Pfam" id="PF04079">
    <property type="entry name" value="SMC_ScpB"/>
    <property type="match status" value="1"/>
</dbReference>
<evidence type="ECO:0000256" key="4">
    <source>
        <dbReference type="ARBA" id="ARBA00023306"/>
    </source>
</evidence>
<protein>
    <recommendedName>
        <fullName evidence="5">Segregation and condensation protein B</fullName>
    </recommendedName>
</protein>
<dbReference type="RefSeq" id="WP_148604028.1">
    <property type="nucleotide sequence ID" value="NZ_BSUV01000001.1"/>
</dbReference>
<dbReference type="Proteomes" id="UP000442244">
    <property type="component" value="Unassembled WGS sequence"/>
</dbReference>
<evidence type="ECO:0000256" key="1">
    <source>
        <dbReference type="ARBA" id="ARBA00022490"/>
    </source>
</evidence>
<comment type="subcellular location">
    <subcellularLocation>
        <location evidence="5">Cytoplasm</location>
    </subcellularLocation>
    <text evidence="5">Associated with two foci at the outer edges of the nucleoid region in young cells, and at four foci within both cell halves in older cells.</text>
</comment>
<name>A0A6P2CL56_9LACO</name>
<reference evidence="6 7" key="1">
    <citation type="submission" date="2019-01" db="EMBL/GenBank/DDBJ databases">
        <title>Leuconostoc litchii sp. nov., a novel lactic acid bacterium isolated from lychee.</title>
        <authorList>
            <person name="Wang L.-T."/>
        </authorList>
    </citation>
    <scope>NUCLEOTIDE SEQUENCE [LARGE SCALE GENOMIC DNA]</scope>
    <source>
        <strain evidence="6 7">MB7</strain>
    </source>
</reference>
<dbReference type="GO" id="GO:0051301">
    <property type="term" value="P:cell division"/>
    <property type="evidence" value="ECO:0007669"/>
    <property type="project" value="UniProtKB-KW"/>
</dbReference>
<organism evidence="6 7">
    <name type="scientific">Leuconostoc litchii</name>
    <dbReference type="NCBI Taxonomy" id="1981069"/>
    <lineage>
        <taxon>Bacteria</taxon>
        <taxon>Bacillati</taxon>
        <taxon>Bacillota</taxon>
        <taxon>Bacilli</taxon>
        <taxon>Lactobacillales</taxon>
        <taxon>Lactobacillaceae</taxon>
        <taxon>Leuconostoc</taxon>
    </lineage>
</organism>
<comment type="function">
    <text evidence="5">Participates in chromosomal partition during cell division. May act via the formation of a condensin-like complex containing Smc and ScpA that pull DNA away from mid-cell into both cell halves.</text>
</comment>
<dbReference type="InterPro" id="IPR036388">
    <property type="entry name" value="WH-like_DNA-bd_sf"/>
</dbReference>
<dbReference type="SUPFAM" id="SSF46785">
    <property type="entry name" value="Winged helix' DNA-binding domain"/>
    <property type="match status" value="2"/>
</dbReference>
<proteinExistence type="inferred from homology"/>
<keyword evidence="3 5" id="KW-0159">Chromosome partition</keyword>
<dbReference type="HAMAP" id="MF_01804">
    <property type="entry name" value="ScpB"/>
    <property type="match status" value="1"/>
</dbReference>
<keyword evidence="4 5" id="KW-0131">Cell cycle</keyword>
<dbReference type="PANTHER" id="PTHR34298">
    <property type="entry name" value="SEGREGATION AND CONDENSATION PROTEIN B"/>
    <property type="match status" value="1"/>
</dbReference>
<accession>A0A6P2CL56</accession>
<evidence type="ECO:0000256" key="5">
    <source>
        <dbReference type="HAMAP-Rule" id="MF_01804"/>
    </source>
</evidence>